<organism evidence="1 2">
    <name type="scientific">Weissella cibaria</name>
    <dbReference type="NCBI Taxonomy" id="137591"/>
    <lineage>
        <taxon>Bacteria</taxon>
        <taxon>Bacillati</taxon>
        <taxon>Bacillota</taxon>
        <taxon>Bacilli</taxon>
        <taxon>Lactobacillales</taxon>
        <taxon>Lactobacillaceae</taxon>
        <taxon>Weissella</taxon>
    </lineage>
</organism>
<evidence type="ECO:0000313" key="1">
    <source>
        <dbReference type="EMBL" id="KIU19771.1"/>
    </source>
</evidence>
<name>A0A0D1LUS1_9LACO</name>
<dbReference type="EMBL" id="JWHU01000034">
    <property type="protein sequence ID" value="KIU19771.1"/>
    <property type="molecule type" value="Genomic_DNA"/>
</dbReference>
<protein>
    <submittedName>
        <fullName evidence="1">Uncharacterized protein</fullName>
    </submittedName>
</protein>
<gene>
    <name evidence="1" type="ORF">QX99_01792</name>
</gene>
<accession>A0A0D1LUS1</accession>
<dbReference type="Proteomes" id="UP000032287">
    <property type="component" value="Unassembled WGS sequence"/>
</dbReference>
<dbReference type="AlphaFoldDB" id="A0A0D1LUS1"/>
<dbReference type="PATRIC" id="fig|137591.25.peg.1763"/>
<evidence type="ECO:0000313" key="2">
    <source>
        <dbReference type="Proteomes" id="UP000032287"/>
    </source>
</evidence>
<keyword evidence="2" id="KW-1185">Reference proteome</keyword>
<comment type="caution">
    <text evidence="1">The sequence shown here is derived from an EMBL/GenBank/DDBJ whole genome shotgun (WGS) entry which is preliminary data.</text>
</comment>
<sequence length="51" mass="5798">MTNDLEEAKGLLTEQYNDLWVEALMVAFPKGKVLQVTRETKINEVSDDSNN</sequence>
<proteinExistence type="predicted"/>
<reference evidence="1 2" key="1">
    <citation type="journal article" date="2015" name="Microbiology (Mosc.)">
        <title>Genomics of the Weissella cibaria species with an examination of its metabolic traits.</title>
        <authorList>
            <person name="Lynch K.M."/>
            <person name="Lucid A."/>
            <person name="Arendt E.K."/>
            <person name="Sleator R.D."/>
            <person name="Lucey B."/>
            <person name="Coffey A."/>
        </authorList>
    </citation>
    <scope>NUCLEOTIDE SEQUENCE [LARGE SCALE GENOMIC DNA]</scope>
    <source>
        <strain evidence="1 2">MG1</strain>
    </source>
</reference>